<comment type="subcellular location">
    <subcellularLocation>
        <location evidence="1">Cell membrane</location>
        <topology evidence="1">Multi-pass membrane protein</topology>
    </subcellularLocation>
</comment>
<feature type="domain" description="Major facilitator superfamily (MFS) profile" evidence="9">
    <location>
        <begin position="15"/>
        <end position="460"/>
    </location>
</feature>
<dbReference type="RefSeq" id="WP_074861036.1">
    <property type="nucleotide sequence ID" value="NZ_CP014227.1"/>
</dbReference>
<proteinExistence type="inferred from homology"/>
<dbReference type="PANTHER" id="PTHR42718">
    <property type="entry name" value="MAJOR FACILITATOR SUPERFAMILY MULTIDRUG TRANSPORTER MFSC"/>
    <property type="match status" value="1"/>
</dbReference>
<feature type="transmembrane region" description="Helical" evidence="8">
    <location>
        <begin position="394"/>
        <end position="416"/>
    </location>
</feature>
<dbReference type="AlphaFoldDB" id="A0AAX2GXM9"/>
<feature type="transmembrane region" description="Helical" evidence="8">
    <location>
        <begin position="12"/>
        <end position="33"/>
    </location>
</feature>
<feature type="transmembrane region" description="Helical" evidence="8">
    <location>
        <begin position="106"/>
        <end position="124"/>
    </location>
</feature>
<gene>
    <name evidence="10" type="primary">hsrA</name>
    <name evidence="10" type="ORF">SAMEA44541418_00661</name>
</gene>
<evidence type="ECO:0000256" key="1">
    <source>
        <dbReference type="ARBA" id="ARBA00004651"/>
    </source>
</evidence>
<dbReference type="Gene3D" id="1.20.1250.20">
    <property type="entry name" value="MFS general substrate transporter like domains"/>
    <property type="match status" value="2"/>
</dbReference>
<dbReference type="SUPFAM" id="SSF103473">
    <property type="entry name" value="MFS general substrate transporter"/>
    <property type="match status" value="1"/>
</dbReference>
<dbReference type="InterPro" id="IPR011701">
    <property type="entry name" value="MFS"/>
</dbReference>
<organism evidence="10 11">
    <name type="scientific">Capnocytophaga haemolytica</name>
    <dbReference type="NCBI Taxonomy" id="45243"/>
    <lineage>
        <taxon>Bacteria</taxon>
        <taxon>Pseudomonadati</taxon>
        <taxon>Bacteroidota</taxon>
        <taxon>Flavobacteriia</taxon>
        <taxon>Flavobacteriales</taxon>
        <taxon>Flavobacteriaceae</taxon>
        <taxon>Capnocytophaga</taxon>
    </lineage>
</organism>
<accession>A0AAX2GXM9</accession>
<evidence type="ECO:0000256" key="4">
    <source>
        <dbReference type="ARBA" id="ARBA00022475"/>
    </source>
</evidence>
<feature type="transmembrane region" description="Helical" evidence="8">
    <location>
        <begin position="332"/>
        <end position="365"/>
    </location>
</feature>
<dbReference type="EMBL" id="LT906449">
    <property type="protein sequence ID" value="SNV05937.1"/>
    <property type="molecule type" value="Genomic_DNA"/>
</dbReference>
<keyword evidence="6 8" id="KW-1133">Transmembrane helix</keyword>
<sequence>MTKEQDKISLKLLAAIFATGVMVFCGVVCETAMNVGFPTLMREFGVGTATVQWLTTGYLLILALIVPLSSFLKQRFHTRRLFVTASVLFLLGTLLCAMAGQFSLLLFGRLVQGVGTGIALPLMFNIVLEQAPASKIGLLMGSASLITAMAPALGPVLGGLLIDAYSWRMIFWALVPLLGVSLLLGAVSITQTSALVKAHFALIDYLLLAVCFVCFILAIERLSEGVSLLTLGLFAVSLLALWGFVVLSRRKEPLIHLSVFANRTFLLSVGYILIVQFVVLALGYLIPNYSQLVASNSASVAGSLLLPGTLLGAVLAPISGKLFDTYGARPPIVVGSMLVVVSLLLFSGYSAALTTLLFMVFYVLYALGQGLSVGNTMTNGLRQLTPELQADGNAVINTLQQLAGAVGTAIAAALVAMAQRECPTALAESTLRGSQHAFCLLAILGVIGAVLVGVMFYGRKKA</sequence>
<evidence type="ECO:0000259" key="9">
    <source>
        <dbReference type="PROSITE" id="PS50850"/>
    </source>
</evidence>
<name>A0AAX2GXM9_9FLAO</name>
<feature type="transmembrane region" description="Helical" evidence="8">
    <location>
        <begin position="437"/>
        <end position="457"/>
    </location>
</feature>
<keyword evidence="4" id="KW-1003">Cell membrane</keyword>
<feature type="transmembrane region" description="Helical" evidence="8">
    <location>
        <begin position="225"/>
        <end position="245"/>
    </location>
</feature>
<reference evidence="10 11" key="1">
    <citation type="submission" date="2017-06" db="EMBL/GenBank/DDBJ databases">
        <authorList>
            <consortium name="Pathogen Informatics"/>
        </authorList>
    </citation>
    <scope>NUCLEOTIDE SEQUENCE [LARGE SCALE GENOMIC DNA]</scope>
    <source>
        <strain evidence="10 11">NCTC12947</strain>
    </source>
</reference>
<feature type="transmembrane region" description="Helical" evidence="8">
    <location>
        <begin position="53"/>
        <end position="72"/>
    </location>
</feature>
<dbReference type="PROSITE" id="PS50850">
    <property type="entry name" value="MFS"/>
    <property type="match status" value="1"/>
</dbReference>
<feature type="transmembrane region" description="Helical" evidence="8">
    <location>
        <begin position="136"/>
        <end position="157"/>
    </location>
</feature>
<protein>
    <submittedName>
        <fullName evidence="10">High-copy suppressor of rspA</fullName>
    </submittedName>
</protein>
<comment type="similarity">
    <text evidence="2">Belongs to the major facilitator superfamily. EmrB family.</text>
</comment>
<evidence type="ECO:0000256" key="5">
    <source>
        <dbReference type="ARBA" id="ARBA00022692"/>
    </source>
</evidence>
<dbReference type="Proteomes" id="UP000215539">
    <property type="component" value="Chromosome 1"/>
</dbReference>
<evidence type="ECO:0000256" key="3">
    <source>
        <dbReference type="ARBA" id="ARBA00022448"/>
    </source>
</evidence>
<dbReference type="InterPro" id="IPR004638">
    <property type="entry name" value="EmrB-like"/>
</dbReference>
<keyword evidence="7 8" id="KW-0472">Membrane</keyword>
<dbReference type="GO" id="GO:0005886">
    <property type="term" value="C:plasma membrane"/>
    <property type="evidence" value="ECO:0007669"/>
    <property type="project" value="UniProtKB-SubCell"/>
</dbReference>
<evidence type="ECO:0000313" key="10">
    <source>
        <dbReference type="EMBL" id="SNV05937.1"/>
    </source>
</evidence>
<evidence type="ECO:0000256" key="7">
    <source>
        <dbReference type="ARBA" id="ARBA00023136"/>
    </source>
</evidence>
<feature type="transmembrane region" description="Helical" evidence="8">
    <location>
        <begin position="81"/>
        <end position="100"/>
    </location>
</feature>
<dbReference type="InterPro" id="IPR036259">
    <property type="entry name" value="MFS_trans_sf"/>
</dbReference>
<dbReference type="GO" id="GO:0022857">
    <property type="term" value="F:transmembrane transporter activity"/>
    <property type="evidence" value="ECO:0007669"/>
    <property type="project" value="InterPro"/>
</dbReference>
<dbReference type="Pfam" id="PF07690">
    <property type="entry name" value="MFS_1"/>
    <property type="match status" value="1"/>
</dbReference>
<feature type="transmembrane region" description="Helical" evidence="8">
    <location>
        <begin position="169"/>
        <end position="189"/>
    </location>
</feature>
<dbReference type="InterPro" id="IPR020846">
    <property type="entry name" value="MFS_dom"/>
</dbReference>
<feature type="transmembrane region" description="Helical" evidence="8">
    <location>
        <begin position="201"/>
        <end position="219"/>
    </location>
</feature>
<keyword evidence="3" id="KW-0813">Transport</keyword>
<dbReference type="PANTHER" id="PTHR42718:SF9">
    <property type="entry name" value="MAJOR FACILITATOR SUPERFAMILY MULTIDRUG TRANSPORTER MFSC"/>
    <property type="match status" value="1"/>
</dbReference>
<keyword evidence="5 8" id="KW-0812">Transmembrane</keyword>
<dbReference type="NCBIfam" id="TIGR00711">
    <property type="entry name" value="efflux_EmrB"/>
    <property type="match status" value="1"/>
</dbReference>
<dbReference type="PRINTS" id="PR01036">
    <property type="entry name" value="TCRTETB"/>
</dbReference>
<feature type="transmembrane region" description="Helical" evidence="8">
    <location>
        <begin position="298"/>
        <end position="320"/>
    </location>
</feature>
<feature type="transmembrane region" description="Helical" evidence="8">
    <location>
        <begin position="265"/>
        <end position="286"/>
    </location>
</feature>
<evidence type="ECO:0000313" key="11">
    <source>
        <dbReference type="Proteomes" id="UP000215539"/>
    </source>
</evidence>
<evidence type="ECO:0000256" key="6">
    <source>
        <dbReference type="ARBA" id="ARBA00022989"/>
    </source>
</evidence>
<evidence type="ECO:0000256" key="8">
    <source>
        <dbReference type="SAM" id="Phobius"/>
    </source>
</evidence>
<evidence type="ECO:0000256" key="2">
    <source>
        <dbReference type="ARBA" id="ARBA00008537"/>
    </source>
</evidence>